<organism evidence="1 2">
    <name type="scientific">Pseudofrankia inefficax (strain DSM 45817 / CECT 9037 / DDB 130130 / EuI1c)</name>
    <name type="common">Frankia inefficax</name>
    <dbReference type="NCBI Taxonomy" id="298654"/>
    <lineage>
        <taxon>Bacteria</taxon>
        <taxon>Bacillati</taxon>
        <taxon>Actinomycetota</taxon>
        <taxon>Actinomycetes</taxon>
        <taxon>Frankiales</taxon>
        <taxon>Frankiaceae</taxon>
        <taxon>Pseudofrankia</taxon>
    </lineage>
</organism>
<dbReference type="Proteomes" id="UP000002484">
    <property type="component" value="Chromosome"/>
</dbReference>
<dbReference type="eggNOG" id="COG4954">
    <property type="taxonomic scope" value="Bacteria"/>
</dbReference>
<dbReference type="HOGENOM" id="CLU_1843035_0_0_11"/>
<dbReference type="Pfam" id="PF09391">
    <property type="entry name" value="DUF2000"/>
    <property type="match status" value="1"/>
</dbReference>
<dbReference type="STRING" id="298654.FraEuI1c_4051"/>
<reference evidence="1 2" key="1">
    <citation type="submission" date="2010-10" db="EMBL/GenBank/DDBJ databases">
        <title>Complete sequence of Frankia sp. EuI1c.</title>
        <authorList>
            <consortium name="US DOE Joint Genome Institute"/>
            <person name="Lucas S."/>
            <person name="Copeland A."/>
            <person name="Lapidus A."/>
            <person name="Cheng J.-F."/>
            <person name="Bruce D."/>
            <person name="Goodwin L."/>
            <person name="Pitluck S."/>
            <person name="Chertkov O."/>
            <person name="Detter J.C."/>
            <person name="Han C."/>
            <person name="Tapia R."/>
            <person name="Land M."/>
            <person name="Hauser L."/>
            <person name="Jeffries C."/>
            <person name="Kyrpides N."/>
            <person name="Ivanova N."/>
            <person name="Mikhailova N."/>
            <person name="Beauchemin N."/>
            <person name="Sen A."/>
            <person name="Sur S.A."/>
            <person name="Gtari M."/>
            <person name="Wall L."/>
            <person name="Tisa L."/>
            <person name="Woyke T."/>
        </authorList>
    </citation>
    <scope>NUCLEOTIDE SEQUENCE [LARGE SCALE GENOMIC DNA]</scope>
    <source>
        <strain evidence="2">DSM 45817 / CECT 9037 / EuI1c</strain>
    </source>
</reference>
<evidence type="ECO:0000313" key="2">
    <source>
        <dbReference type="Proteomes" id="UP000002484"/>
    </source>
</evidence>
<proteinExistence type="predicted"/>
<dbReference type="KEGG" id="fri:FraEuI1c_4051"/>
<dbReference type="InterPro" id="IPR023476">
    <property type="entry name" value="Pep_tRNA_hydro_II_dom_sf"/>
</dbReference>
<protein>
    <recommendedName>
        <fullName evidence="3">DUF2000 domain-containing protein</fullName>
    </recommendedName>
</protein>
<evidence type="ECO:0008006" key="3">
    <source>
        <dbReference type="Google" id="ProtNLM"/>
    </source>
</evidence>
<dbReference type="AlphaFoldDB" id="E3J804"/>
<accession>E3J804</accession>
<keyword evidence="2" id="KW-1185">Reference proteome</keyword>
<evidence type="ECO:0000313" key="1">
    <source>
        <dbReference type="EMBL" id="ADP82052.1"/>
    </source>
</evidence>
<gene>
    <name evidence="1" type="ordered locus">FraEuI1c_4051</name>
</gene>
<sequence length="143" mass="15190">MPDDPLTPPFSTKIAVLVRDDLASWQRLNVTAFLVSGLTAAHPELVGDAYQDADGRKYLSLLGVPILVFEGSAATLRAARSRALLRDLPLAIYTRDMFGTGHDAANRATVATVAGEALDLVGLALHGPKNAVDKILKGSHLHP</sequence>
<dbReference type="InterPro" id="IPR018988">
    <property type="entry name" value="DUF2000"/>
</dbReference>
<dbReference type="OrthoDB" id="1684239at2"/>
<name>E3J804_PSEI1</name>
<dbReference type="SUPFAM" id="SSF102462">
    <property type="entry name" value="Peptidyl-tRNA hydrolase II"/>
    <property type="match status" value="1"/>
</dbReference>
<dbReference type="RefSeq" id="WP_013425170.1">
    <property type="nucleotide sequence ID" value="NC_014666.1"/>
</dbReference>
<dbReference type="Gene3D" id="3.40.1490.10">
    <property type="entry name" value="Bit1"/>
    <property type="match status" value="1"/>
</dbReference>
<dbReference type="EMBL" id="CP002299">
    <property type="protein sequence ID" value="ADP82052.1"/>
    <property type="molecule type" value="Genomic_DNA"/>
</dbReference>
<dbReference type="InParanoid" id="E3J804"/>